<dbReference type="FunFam" id="1.25.40.10:FF:000013">
    <property type="entry name" value="UDP-N-acetylglucosamine--peptide N-acetylglucosaminyltransferase 110 kDa subunit"/>
    <property type="match status" value="1"/>
</dbReference>
<feature type="repeat" description="TPR" evidence="11">
    <location>
        <begin position="191"/>
        <end position="224"/>
    </location>
</feature>
<dbReference type="Pfam" id="PF00515">
    <property type="entry name" value="TPR_1"/>
    <property type="match status" value="2"/>
</dbReference>
<sequence>MASSVGNVADSTEPTKRMLSFQGLAELAHREYQAGDFEAAERHCMQLWRQEPDNTGVLLLLSSIHFQCRRLDRSAHFSTLAIKQNPLLAEAYSNLGNVYKERGQLQEAIEHYRHALRLKPDFIDGYINLAAALVAAGDMEGAVQAYVSALQYNPDLYCVRSDLGNLLKALGRLEEAKACYLKAIETQPNFAVAWSNLGCVFNAQGEIWLAIHHFEKAVTLDPNFLDAYINLGNVLKEARIFDRAVAAYLRALSLSPNHAVVHGNLACVYYEQGLIDLAIDTYRRAIELQPHFPDAYCNLANALKEKGSVAEAEDCYNTALRLCPTHADSLNNLANIKREQGNIEEAVRLYRKALEVFPEFAAAHSNLASVLQQQGKLQEALMHYKEAIRISPTFADAYSNMGNTLKEMQDVQGALQCYTRAIQINPAFADAHSNLASIHKDSGNIPEAIASYRTALKLKPDFPDAYCNLAHCLQIVCDWTDYDERMKKLVSIVADQLEKNRLPSVHPHHSMLYPLSHGFRKAIAERHGNLCLDKIPCNGKAADRIHQDGIHILVNMNGYTKGARNELFALRPAPIQAMWLGYPGTSGALFMDYIITDQETSPAEVAEQYSEKLAYMPHTFFIGDHANMFPHLKKKAVIDFKSNGHIYDNRIVLNGIDLKAFLDSLPDVKIVKMKCPDGGDNADSSNTALNMPVIPMNTIAEAVIEMINRGQIQITINGFSISNGLATTQILKRVPNSVLWLLRFPAVGEPNIQQYAQNMGLPQNRIIFSPVAPKEEHVRRGQLADVCLDTPLCNGHTTGMDVLWAGTPMVTMPGETLASRVAASQLTCLGCLELIAKNRQEYEDIAVKLGTDLEYLKKIRGKVWKQRISSPLFNTKQYTMELERLYLQMWEHYAAGNKPDHMIKPVEVTESA</sequence>
<evidence type="ECO:0000256" key="2">
    <source>
        <dbReference type="ARBA" id="ARBA00005386"/>
    </source>
</evidence>
<feature type="repeat" description="TPR" evidence="11">
    <location>
        <begin position="395"/>
        <end position="428"/>
    </location>
</feature>
<dbReference type="SMART" id="SM00028">
    <property type="entry name" value="TPR"/>
    <property type="match status" value="12"/>
</dbReference>
<dbReference type="PROSITE" id="PS50005">
    <property type="entry name" value="TPR"/>
    <property type="match status" value="11"/>
</dbReference>
<evidence type="ECO:0000256" key="3">
    <source>
        <dbReference type="ARBA" id="ARBA00011970"/>
    </source>
</evidence>
<dbReference type="PROSITE" id="PS50293">
    <property type="entry name" value="TPR_REGION"/>
    <property type="match status" value="6"/>
</dbReference>
<evidence type="ECO:0000256" key="9">
    <source>
        <dbReference type="ARBA" id="ARBA00029769"/>
    </source>
</evidence>
<evidence type="ECO:0000256" key="5">
    <source>
        <dbReference type="ARBA" id="ARBA00022676"/>
    </source>
</evidence>
<feature type="domain" description="O-GlcNAc transferase C-terminal" evidence="12">
    <location>
        <begin position="729"/>
        <end position="882"/>
    </location>
</feature>
<gene>
    <name evidence="13" type="ORF">WCI35_024135</name>
</gene>
<dbReference type="EMBL" id="JBFSEQ010000009">
    <property type="protein sequence ID" value="KAL2768563.1"/>
    <property type="molecule type" value="Genomic_DNA"/>
</dbReference>
<proteinExistence type="inferred from homology"/>
<reference evidence="13 14" key="1">
    <citation type="journal article" date="2024" name="G3 (Bethesda)">
        <title>A hybrid genome assembly of the endangered aye-aye (Daubentonia madagascariensis).</title>
        <authorList>
            <person name="Versoza C.J."/>
            <person name="Pfeifer S.P."/>
        </authorList>
    </citation>
    <scope>NUCLEOTIDE SEQUENCE [LARGE SCALE GENOMIC DNA]</scope>
    <source>
        <strain evidence="13">6821</strain>
    </source>
</reference>
<dbReference type="InterPro" id="IPR019734">
    <property type="entry name" value="TPR_rpt"/>
</dbReference>
<dbReference type="SUPFAM" id="SSF48452">
    <property type="entry name" value="TPR-like"/>
    <property type="match status" value="2"/>
</dbReference>
<keyword evidence="5 13" id="KW-0328">Glycosyltransferase</keyword>
<evidence type="ECO:0000256" key="11">
    <source>
        <dbReference type="PROSITE-ProRule" id="PRU00339"/>
    </source>
</evidence>
<feature type="domain" description="O-GlcNAc transferase C-terminal" evidence="12">
    <location>
        <begin position="476"/>
        <end position="535"/>
    </location>
</feature>
<accession>A0ABD2DP37</accession>
<dbReference type="Gene3D" id="1.25.40.10">
    <property type="entry name" value="Tetratricopeptide repeat domain"/>
    <property type="match status" value="2"/>
</dbReference>
<organism evidence="13 14">
    <name type="scientific">Daubentonia madagascariensis</name>
    <name type="common">Aye-aye</name>
    <name type="synonym">Sciurus madagascariensis</name>
    <dbReference type="NCBI Taxonomy" id="31869"/>
    <lineage>
        <taxon>Eukaryota</taxon>
        <taxon>Metazoa</taxon>
        <taxon>Chordata</taxon>
        <taxon>Craniata</taxon>
        <taxon>Vertebrata</taxon>
        <taxon>Euteleostomi</taxon>
        <taxon>Mammalia</taxon>
        <taxon>Eutheria</taxon>
        <taxon>Euarchontoglires</taxon>
        <taxon>Primates</taxon>
        <taxon>Strepsirrhini</taxon>
        <taxon>Chiromyiformes</taxon>
        <taxon>Daubentoniidae</taxon>
        <taxon>Daubentonia</taxon>
    </lineage>
</organism>
<evidence type="ECO:0000256" key="8">
    <source>
        <dbReference type="ARBA" id="ARBA00022803"/>
    </source>
</evidence>
<feature type="repeat" description="TPR" evidence="11">
    <location>
        <begin position="157"/>
        <end position="190"/>
    </location>
</feature>
<dbReference type="FunFam" id="1.25.40.10:FF:000019">
    <property type="entry name" value="UDP-N-acetylglucosamine--peptide N-acetylglucosaminyltransferase 110 kDa subunit"/>
    <property type="match status" value="1"/>
</dbReference>
<dbReference type="AlphaFoldDB" id="A0ABD2DP37"/>
<dbReference type="EC" id="2.4.1.255" evidence="3"/>
<dbReference type="Pfam" id="PF13181">
    <property type="entry name" value="TPR_8"/>
    <property type="match status" value="2"/>
</dbReference>
<keyword evidence="7" id="KW-0677">Repeat</keyword>
<comment type="pathway">
    <text evidence="1">Protein modification; protein glycosylation.</text>
</comment>
<keyword evidence="6" id="KW-0808">Transferase</keyword>
<dbReference type="PANTHER" id="PTHR44366">
    <property type="entry name" value="UDP-N-ACETYLGLUCOSAMINE--PEPTIDE N-ACETYLGLUCOSAMINYLTRANSFERASE 110 KDA SUBUNIT"/>
    <property type="match status" value="1"/>
</dbReference>
<dbReference type="Pfam" id="PF13414">
    <property type="entry name" value="TPR_11"/>
    <property type="match status" value="3"/>
</dbReference>
<comment type="caution">
    <text evidence="13">The sequence shown here is derived from an EMBL/GenBank/DDBJ whole genome shotgun (WGS) entry which is preliminary data.</text>
</comment>
<dbReference type="InterPro" id="IPR029489">
    <property type="entry name" value="OGT/SEC/SPY_C"/>
</dbReference>
<keyword evidence="8 11" id="KW-0802">TPR repeat</keyword>
<comment type="similarity">
    <text evidence="2">Belongs to the glycosyltransferase 41 family. O-GlcNAc transferase subfamily.</text>
</comment>
<evidence type="ECO:0000313" key="13">
    <source>
        <dbReference type="EMBL" id="KAL2768563.1"/>
    </source>
</evidence>
<feature type="repeat" description="TPR" evidence="11">
    <location>
        <begin position="225"/>
        <end position="258"/>
    </location>
</feature>
<evidence type="ECO:0000259" key="12">
    <source>
        <dbReference type="Pfam" id="PF13844"/>
    </source>
</evidence>
<dbReference type="GO" id="GO:0097363">
    <property type="term" value="F:protein O-acetylglucosaminyltransferase activity"/>
    <property type="evidence" value="ECO:0007669"/>
    <property type="project" value="UniProtKB-EC"/>
</dbReference>
<evidence type="ECO:0000313" key="14">
    <source>
        <dbReference type="Proteomes" id="UP001610411"/>
    </source>
</evidence>
<dbReference type="Pfam" id="PF13844">
    <property type="entry name" value="Glyco_transf_41"/>
    <property type="match status" value="2"/>
</dbReference>
<dbReference type="Pfam" id="PF13424">
    <property type="entry name" value="TPR_12"/>
    <property type="match status" value="1"/>
</dbReference>
<keyword evidence="14" id="KW-1185">Reference proteome</keyword>
<protein>
    <recommendedName>
        <fullName evidence="4">UDP-N-acetylglucosamine--peptide N-acetylglucosaminyltransferase 110 kDa subunit</fullName>
        <ecNumber evidence="3">2.4.1.255</ecNumber>
    </recommendedName>
    <alternativeName>
        <fullName evidence="9">O-GlcNAc transferase subunit p110</fullName>
    </alternativeName>
    <alternativeName>
        <fullName evidence="10">O-linked N-acetylglucosamine transferase 110 kDa subunit</fullName>
    </alternativeName>
</protein>
<dbReference type="FunFam" id="3.40.50.2000:FF:000012">
    <property type="entry name" value="UDP-N-acetylglucosamine--peptide N-acetylglucosaminyltransferase 110 kDa subunit"/>
    <property type="match status" value="1"/>
</dbReference>
<evidence type="ECO:0000256" key="7">
    <source>
        <dbReference type="ARBA" id="ARBA00022737"/>
    </source>
</evidence>
<evidence type="ECO:0000256" key="4">
    <source>
        <dbReference type="ARBA" id="ARBA00015782"/>
    </source>
</evidence>
<dbReference type="InterPro" id="IPR011990">
    <property type="entry name" value="TPR-like_helical_dom_sf"/>
</dbReference>
<feature type="repeat" description="TPR" evidence="11">
    <location>
        <begin position="361"/>
        <end position="394"/>
    </location>
</feature>
<feature type="repeat" description="TPR" evidence="11">
    <location>
        <begin position="259"/>
        <end position="292"/>
    </location>
</feature>
<name>A0ABD2DP37_DAUMA</name>
<dbReference type="Gene3D" id="3.40.50.2000">
    <property type="entry name" value="Glycogen Phosphorylase B"/>
    <property type="match status" value="1"/>
</dbReference>
<dbReference type="InterPro" id="IPR037919">
    <property type="entry name" value="OGT"/>
</dbReference>
<feature type="repeat" description="TPR" evidence="11">
    <location>
        <begin position="89"/>
        <end position="122"/>
    </location>
</feature>
<evidence type="ECO:0000256" key="1">
    <source>
        <dbReference type="ARBA" id="ARBA00004922"/>
    </source>
</evidence>
<feature type="repeat" description="TPR" evidence="11">
    <location>
        <begin position="429"/>
        <end position="462"/>
    </location>
</feature>
<evidence type="ECO:0000256" key="10">
    <source>
        <dbReference type="ARBA" id="ARBA00031470"/>
    </source>
</evidence>
<feature type="repeat" description="TPR" evidence="11">
    <location>
        <begin position="327"/>
        <end position="360"/>
    </location>
</feature>
<dbReference type="Gene3D" id="3.40.50.11380">
    <property type="match status" value="1"/>
</dbReference>
<dbReference type="PANTHER" id="PTHR44366:SF1">
    <property type="entry name" value="UDP-N-ACETYLGLUCOSAMINE--PEPTIDE N-ACETYLGLUCOSAMINYLTRANSFERASE 110 KDA SUBUNIT"/>
    <property type="match status" value="1"/>
</dbReference>
<evidence type="ECO:0000256" key="6">
    <source>
        <dbReference type="ARBA" id="ARBA00022679"/>
    </source>
</evidence>
<dbReference type="Proteomes" id="UP001610411">
    <property type="component" value="Unassembled WGS sequence"/>
</dbReference>
<feature type="repeat" description="TPR" evidence="11">
    <location>
        <begin position="123"/>
        <end position="156"/>
    </location>
</feature>
<feature type="repeat" description="TPR" evidence="11">
    <location>
        <begin position="293"/>
        <end position="326"/>
    </location>
</feature>